<dbReference type="EMBL" id="CP081303">
    <property type="protein sequence ID" value="QZE12996.1"/>
    <property type="molecule type" value="Genomic_DNA"/>
</dbReference>
<organism evidence="1 2">
    <name type="scientific">Halosquirtibacter laminarini</name>
    <dbReference type="NCBI Taxonomy" id="3374600"/>
    <lineage>
        <taxon>Bacteria</taxon>
        <taxon>Pseudomonadati</taxon>
        <taxon>Bacteroidota</taxon>
        <taxon>Bacteroidia</taxon>
        <taxon>Marinilabiliales</taxon>
        <taxon>Prolixibacteraceae</taxon>
        <taxon>Halosquirtibacter</taxon>
    </lineage>
</organism>
<dbReference type="EC" id="3.1.26.11" evidence="1"/>
<keyword evidence="1" id="KW-0378">Hydrolase</keyword>
<proteinExistence type="predicted"/>
<reference evidence="1" key="1">
    <citation type="submission" date="2021-08" db="EMBL/GenBank/DDBJ databases">
        <title>Novel anaerobic bacterium isolated from sea squirt in East Sea, Republic of Korea.</title>
        <authorList>
            <person name="Nguyen T.H."/>
            <person name="Li Z."/>
            <person name="Lee Y.-J."/>
            <person name="Ko J."/>
            <person name="Kim S.-G."/>
        </authorList>
    </citation>
    <scope>NUCLEOTIDE SEQUENCE</scope>
    <source>
        <strain evidence="1">KCTC 25031</strain>
    </source>
</reference>
<gene>
    <name evidence="1" type="ORF">K4L44_10385</name>
</gene>
<sequence length="306" mass="34419">MRDPITVTILGSGAAVPTPKRNTSAQVLSVNQVPYLIDCGEGTQTQMMRFGVKQSRITAIFISHHHGDHILGLYGMLSSYNLSNRTKPLHIYAPSEVHRFFVLQKDFFGEVFNYDIVFHPISFKGVKEIYEDKRIRVTSLPLKHKVGCCGFLFEEKEKEPNINKDAIETYELSISDIKRIKDGEDHILEDGRVIPNAKLVTQAQVPRKYVYCTDTAPVIDKYDVVKGVDLLYHEATFDCKQNLLAKKTGHSTSVQASEIAKSVDAKRLLIGHFSSRYKEVSPLVAEAKELFPNVEAVKDGGVYTIE</sequence>
<dbReference type="Proteomes" id="UP000826212">
    <property type="component" value="Chromosome"/>
</dbReference>
<keyword evidence="2" id="KW-1185">Reference proteome</keyword>
<evidence type="ECO:0000313" key="2">
    <source>
        <dbReference type="Proteomes" id="UP000826212"/>
    </source>
</evidence>
<accession>A0AC61NBY1</accession>
<evidence type="ECO:0000313" key="1">
    <source>
        <dbReference type="EMBL" id="QZE12996.1"/>
    </source>
</evidence>
<name>A0AC61NBY1_9BACT</name>
<protein>
    <submittedName>
        <fullName evidence="1">Ribonuclease Z</fullName>
        <ecNumber evidence="1">3.1.26.11</ecNumber>
    </submittedName>
</protein>